<organism evidence="7 8">
    <name type="scientific">Rhizoctonia solani</name>
    <dbReference type="NCBI Taxonomy" id="456999"/>
    <lineage>
        <taxon>Eukaryota</taxon>
        <taxon>Fungi</taxon>
        <taxon>Dikarya</taxon>
        <taxon>Basidiomycota</taxon>
        <taxon>Agaricomycotina</taxon>
        <taxon>Agaricomycetes</taxon>
        <taxon>Cantharellales</taxon>
        <taxon>Ceratobasidiaceae</taxon>
        <taxon>Rhizoctonia</taxon>
    </lineage>
</organism>
<dbReference type="EC" id="3.5.1.23" evidence="4"/>
<evidence type="ECO:0000256" key="3">
    <source>
        <dbReference type="PIRSR" id="PIRSR606823-2"/>
    </source>
</evidence>
<dbReference type="GO" id="GO:0017040">
    <property type="term" value="F:N-acylsphingosine amidohydrolase activity"/>
    <property type="evidence" value="ECO:0007669"/>
    <property type="project" value="UniProtKB-UniRule"/>
</dbReference>
<gene>
    <name evidence="7" type="ORF">RDB_LOCUS138704</name>
</gene>
<keyword evidence="3" id="KW-0479">Metal-binding</keyword>
<dbReference type="GO" id="GO:0042759">
    <property type="term" value="P:long-chain fatty acid biosynthetic process"/>
    <property type="evidence" value="ECO:0007669"/>
    <property type="project" value="TreeGrafter"/>
</dbReference>
<dbReference type="PANTHER" id="PTHR12670:SF1">
    <property type="entry name" value="NEUTRAL CERAMIDASE"/>
    <property type="match status" value="1"/>
</dbReference>
<feature type="domain" description="Neutral/alkaline non-lysosomal ceramidase C-terminal" evidence="6">
    <location>
        <begin position="176"/>
        <end position="339"/>
    </location>
</feature>
<sequence>MTGNSLAPVKGAVRSLHTYVNMSNYSFPLPNGTTVHTCPPAMGYSFAGGTSDGPGAFDFTQGQTADGTQNPFWETVKGEKLFVCIITAPPNEEQKRCHYPKPILLNTGYTTFPESVRAKLISEGIIGNDAYVVLAGPANTYSHYVTTREEYNVQRYEGASTIYGPFTLEAYQNLYTGLVSYLADGASSSPPTGPIPEDLTKKAISLQTGVVFDAAPIGKNFGSVLTDVTTSSVYKRGQKVAATFQAANPRNNLRLEWTFLTIDRLTGSTWTSYRTDSHPSTKFRWTRTNTVLGHSTVEVEWIIESNAPAGTYRITYYGDSKPLIGSISSFTGRSSNFTITA</sequence>
<feature type="binding site" evidence="3">
    <location>
        <position position="144"/>
    </location>
    <ligand>
        <name>Zn(2+)</name>
        <dbReference type="ChEBI" id="CHEBI:29105"/>
    </ligand>
</feature>
<name>A0A8H3E579_9AGAM</name>
<dbReference type="Pfam" id="PF17048">
    <property type="entry name" value="Ceramidse_alk_C"/>
    <property type="match status" value="1"/>
</dbReference>
<comment type="catalytic activity">
    <reaction evidence="4">
        <text>an N-acylsphing-4-enine + H2O = sphing-4-enine + a fatty acid</text>
        <dbReference type="Rhea" id="RHEA:20856"/>
        <dbReference type="ChEBI" id="CHEBI:15377"/>
        <dbReference type="ChEBI" id="CHEBI:28868"/>
        <dbReference type="ChEBI" id="CHEBI:52639"/>
        <dbReference type="ChEBI" id="CHEBI:57756"/>
        <dbReference type="EC" id="3.5.1.23"/>
    </reaction>
</comment>
<keyword evidence="2 4" id="KW-0378">Hydrolase</keyword>
<dbReference type="AlphaFoldDB" id="A0A8H3E579"/>
<dbReference type="Gene3D" id="2.60.40.2300">
    <property type="entry name" value="Neutral/alkaline non-lysosomal ceramidase, C-terminal domain"/>
    <property type="match status" value="1"/>
</dbReference>
<reference evidence="7" key="1">
    <citation type="submission" date="2021-01" db="EMBL/GenBank/DDBJ databases">
        <authorList>
            <person name="Kaushik A."/>
        </authorList>
    </citation>
    <scope>NUCLEOTIDE SEQUENCE</scope>
    <source>
        <strain evidence="7">AG5</strain>
    </source>
</reference>
<evidence type="ECO:0000313" key="7">
    <source>
        <dbReference type="EMBL" id="CAE7201024.1"/>
    </source>
</evidence>
<keyword evidence="3" id="KW-0862">Zinc</keyword>
<evidence type="ECO:0000256" key="4">
    <source>
        <dbReference type="RuleBase" id="RU366019"/>
    </source>
</evidence>
<dbReference type="GO" id="GO:0005576">
    <property type="term" value="C:extracellular region"/>
    <property type="evidence" value="ECO:0007669"/>
    <property type="project" value="TreeGrafter"/>
</dbReference>
<dbReference type="PANTHER" id="PTHR12670">
    <property type="entry name" value="CERAMIDASE"/>
    <property type="match status" value="1"/>
</dbReference>
<comment type="caution">
    <text evidence="7">The sequence shown here is derived from an EMBL/GenBank/DDBJ whole genome shotgun (WGS) entry which is preliminary data.</text>
</comment>
<protein>
    <recommendedName>
        <fullName evidence="4">Neutral ceramidase</fullName>
        <ecNumber evidence="4">3.5.1.23</ecNumber>
    </recommendedName>
</protein>
<dbReference type="InterPro" id="IPR006823">
    <property type="entry name" value="Ceramidase_alk"/>
</dbReference>
<dbReference type="InterPro" id="IPR031329">
    <property type="entry name" value="NEUT/ALK_ceramidase_N"/>
</dbReference>
<evidence type="ECO:0000259" key="6">
    <source>
        <dbReference type="Pfam" id="PF17048"/>
    </source>
</evidence>
<feature type="domain" description="Neutral/alkaline non-lysosomal ceramidase N-terminal" evidence="5">
    <location>
        <begin position="6"/>
        <end position="120"/>
    </location>
</feature>
<dbReference type="GO" id="GO:0016020">
    <property type="term" value="C:membrane"/>
    <property type="evidence" value="ECO:0007669"/>
    <property type="project" value="GOC"/>
</dbReference>
<dbReference type="InterPro" id="IPR038445">
    <property type="entry name" value="NCDase_C_sf"/>
</dbReference>
<dbReference type="GO" id="GO:0046512">
    <property type="term" value="P:sphingosine biosynthetic process"/>
    <property type="evidence" value="ECO:0007669"/>
    <property type="project" value="TreeGrafter"/>
</dbReference>
<dbReference type="GO" id="GO:0046872">
    <property type="term" value="F:metal ion binding"/>
    <property type="evidence" value="ECO:0007669"/>
    <property type="project" value="UniProtKB-KW"/>
</dbReference>
<dbReference type="Proteomes" id="UP000663827">
    <property type="component" value="Unassembled WGS sequence"/>
</dbReference>
<evidence type="ECO:0000256" key="1">
    <source>
        <dbReference type="ARBA" id="ARBA00009835"/>
    </source>
</evidence>
<dbReference type="Pfam" id="PF04734">
    <property type="entry name" value="Ceramidase_alk"/>
    <property type="match status" value="1"/>
</dbReference>
<evidence type="ECO:0000313" key="8">
    <source>
        <dbReference type="Proteomes" id="UP000663827"/>
    </source>
</evidence>
<dbReference type="EMBL" id="CAJNJQ010003560">
    <property type="protein sequence ID" value="CAE7201024.1"/>
    <property type="molecule type" value="Genomic_DNA"/>
</dbReference>
<comment type="similarity">
    <text evidence="1 4">Belongs to the neutral ceramidase family.</text>
</comment>
<dbReference type="InterPro" id="IPR031331">
    <property type="entry name" value="NEUT/ALK_ceramidase_C"/>
</dbReference>
<keyword evidence="4" id="KW-0443">Lipid metabolism</keyword>
<evidence type="ECO:0000259" key="5">
    <source>
        <dbReference type="Pfam" id="PF04734"/>
    </source>
</evidence>
<evidence type="ECO:0000256" key="2">
    <source>
        <dbReference type="ARBA" id="ARBA00022801"/>
    </source>
</evidence>
<dbReference type="GO" id="GO:0046514">
    <property type="term" value="P:ceramide catabolic process"/>
    <property type="evidence" value="ECO:0007669"/>
    <property type="project" value="InterPro"/>
</dbReference>
<keyword evidence="4" id="KW-0746">Sphingolipid metabolism</keyword>
<comment type="cofactor">
    <cofactor evidence="3">
        <name>Zn(2+)</name>
        <dbReference type="ChEBI" id="CHEBI:29105"/>
    </cofactor>
    <text evidence="3">Binds 1 zinc ion per subunit.</text>
</comment>
<proteinExistence type="inferred from homology"/>
<accession>A0A8H3E579</accession>